<dbReference type="AlphaFoldDB" id="A0A9E7JBU0"/>
<organism evidence="1 2">
    <name type="scientific">Musa troglodytarum</name>
    <name type="common">fe'i banana</name>
    <dbReference type="NCBI Taxonomy" id="320322"/>
    <lineage>
        <taxon>Eukaryota</taxon>
        <taxon>Viridiplantae</taxon>
        <taxon>Streptophyta</taxon>
        <taxon>Embryophyta</taxon>
        <taxon>Tracheophyta</taxon>
        <taxon>Spermatophyta</taxon>
        <taxon>Magnoliopsida</taxon>
        <taxon>Liliopsida</taxon>
        <taxon>Zingiberales</taxon>
        <taxon>Musaceae</taxon>
        <taxon>Musa</taxon>
    </lineage>
</organism>
<dbReference type="EMBL" id="CP097502">
    <property type="protein sequence ID" value="URD74672.1"/>
    <property type="molecule type" value="Genomic_DNA"/>
</dbReference>
<protein>
    <submittedName>
        <fullName evidence="1">Uncharacterized protein</fullName>
    </submittedName>
</protein>
<dbReference type="Proteomes" id="UP001055439">
    <property type="component" value="Chromosome 1"/>
</dbReference>
<evidence type="ECO:0000313" key="1">
    <source>
        <dbReference type="EMBL" id="URD74672.1"/>
    </source>
</evidence>
<accession>A0A9E7JBU0</accession>
<evidence type="ECO:0000313" key="2">
    <source>
        <dbReference type="Proteomes" id="UP001055439"/>
    </source>
</evidence>
<sequence>MLRLIFLLFYEQRTLFICSFGDKETQSIDATQIRI</sequence>
<proteinExistence type="predicted"/>
<reference evidence="1" key="1">
    <citation type="submission" date="2022-05" db="EMBL/GenBank/DDBJ databases">
        <title>The Musa troglodytarum L. genome provides insights into the mechanism of non-climacteric behaviour and enrichment of carotenoids.</title>
        <authorList>
            <person name="Wang J."/>
        </authorList>
    </citation>
    <scope>NUCLEOTIDE SEQUENCE</scope>
    <source>
        <tissue evidence="1">Leaf</tissue>
    </source>
</reference>
<gene>
    <name evidence="1" type="ORF">MUK42_33667</name>
</gene>
<keyword evidence="2" id="KW-1185">Reference proteome</keyword>
<name>A0A9E7JBU0_9LILI</name>